<reference evidence="15 16" key="1">
    <citation type="submission" date="2017-02" db="EMBL/GenBank/DDBJ databases">
        <title>Draft Genome Sequence of Streptomyces tsukubaensis F601, a Producer of the immunosuppressant tacrolimus FK506.</title>
        <authorList>
            <person name="Zong G."/>
            <person name="Zhong C."/>
            <person name="Fu J."/>
            <person name="Qin R."/>
            <person name="Cao G."/>
        </authorList>
    </citation>
    <scope>NUCLEOTIDE SEQUENCE [LARGE SCALE GENOMIC DNA]</scope>
    <source>
        <strain evidence="15 16">F601</strain>
    </source>
</reference>
<dbReference type="InterPro" id="IPR046450">
    <property type="entry name" value="PA_dom_sf"/>
</dbReference>
<feature type="region of interest" description="Disordered" evidence="11">
    <location>
        <begin position="277"/>
        <end position="315"/>
    </location>
</feature>
<comment type="similarity">
    <text evidence="1 9 10">Belongs to the peptidase S8 family.</text>
</comment>
<dbReference type="SUPFAM" id="SSF52025">
    <property type="entry name" value="PA domain"/>
    <property type="match status" value="1"/>
</dbReference>
<keyword evidence="4 9" id="KW-0645">Protease</keyword>
<dbReference type="PIRSF" id="PIRSF037852">
    <property type="entry name" value="Subtilisin_rel_SAV5721"/>
    <property type="match status" value="1"/>
</dbReference>
<dbReference type="PANTHER" id="PTHR43806">
    <property type="entry name" value="PEPTIDASE S8"/>
    <property type="match status" value="1"/>
</dbReference>
<feature type="domain" description="PA" evidence="14">
    <location>
        <begin position="818"/>
        <end position="902"/>
    </location>
</feature>
<dbReference type="InterPro" id="IPR050131">
    <property type="entry name" value="Peptidase_S8_subtilisin-like"/>
</dbReference>
<feature type="active site" description="Charge relay system" evidence="8 9">
    <location>
        <position position="293"/>
    </location>
</feature>
<accession>A0A1V4A6B2</accession>
<dbReference type="Proteomes" id="UP000190539">
    <property type="component" value="Unassembled WGS sequence"/>
</dbReference>
<dbReference type="InterPro" id="IPR015500">
    <property type="entry name" value="Peptidase_S8_subtilisin-rel"/>
</dbReference>
<keyword evidence="16" id="KW-1185">Reference proteome</keyword>
<evidence type="ECO:0000256" key="8">
    <source>
        <dbReference type="PIRSR" id="PIRSR615500-1"/>
    </source>
</evidence>
<dbReference type="PANTHER" id="PTHR43806:SF11">
    <property type="entry name" value="CEREVISIN-RELATED"/>
    <property type="match status" value="1"/>
</dbReference>
<feature type="signal peptide" evidence="12">
    <location>
        <begin position="1"/>
        <end position="33"/>
    </location>
</feature>
<dbReference type="InterPro" id="IPR023828">
    <property type="entry name" value="Peptidase_S8_Ser-AS"/>
</dbReference>
<evidence type="ECO:0000313" key="15">
    <source>
        <dbReference type="EMBL" id="OON76643.1"/>
    </source>
</evidence>
<feature type="active site" description="Charge relay system" evidence="8 9">
    <location>
        <position position="261"/>
    </location>
</feature>
<dbReference type="OrthoDB" id="9798386at2"/>
<protein>
    <submittedName>
        <fullName evidence="15">Peptidase S8</fullName>
    </submittedName>
</protein>
<feature type="domain" description="Peptidase S8/S53" evidence="13">
    <location>
        <begin position="252"/>
        <end position="508"/>
    </location>
</feature>
<name>A0A1V4A6B2_9ACTN</name>
<feature type="compositionally biased region" description="Basic and acidic residues" evidence="11">
    <location>
        <begin position="277"/>
        <end position="292"/>
    </location>
</feature>
<feature type="chain" id="PRO_5013002686" evidence="12">
    <location>
        <begin position="34"/>
        <end position="1261"/>
    </location>
</feature>
<dbReference type="GO" id="GO:0006508">
    <property type="term" value="P:proteolysis"/>
    <property type="evidence" value="ECO:0007669"/>
    <property type="project" value="UniProtKB-KW"/>
</dbReference>
<dbReference type="GO" id="GO:0004252">
    <property type="term" value="F:serine-type endopeptidase activity"/>
    <property type="evidence" value="ECO:0007669"/>
    <property type="project" value="UniProtKB-UniRule"/>
</dbReference>
<keyword evidence="7 9" id="KW-0720">Serine protease</keyword>
<evidence type="ECO:0000313" key="16">
    <source>
        <dbReference type="Proteomes" id="UP000190539"/>
    </source>
</evidence>
<dbReference type="PROSITE" id="PS00138">
    <property type="entry name" value="SUBTILASE_SER"/>
    <property type="match status" value="1"/>
</dbReference>
<comment type="caution">
    <text evidence="15">The sequence shown here is derived from an EMBL/GenBank/DDBJ whole genome shotgun (WGS) entry which is preliminary data.</text>
</comment>
<dbReference type="SUPFAM" id="SSF52743">
    <property type="entry name" value="Subtilisin-like"/>
    <property type="match status" value="1"/>
</dbReference>
<dbReference type="Gene3D" id="3.40.50.200">
    <property type="entry name" value="Peptidase S8/S53 domain"/>
    <property type="match status" value="1"/>
</dbReference>
<dbReference type="PROSITE" id="PS51892">
    <property type="entry name" value="SUBTILASE"/>
    <property type="match status" value="1"/>
</dbReference>
<evidence type="ECO:0000256" key="4">
    <source>
        <dbReference type="ARBA" id="ARBA00022670"/>
    </source>
</evidence>
<dbReference type="PROSITE" id="PS00136">
    <property type="entry name" value="SUBTILASE_ASP"/>
    <property type="match status" value="1"/>
</dbReference>
<keyword evidence="2" id="KW-0134">Cell wall</keyword>
<gene>
    <name evidence="15" type="ORF">B1H18_20130</name>
</gene>
<evidence type="ECO:0000256" key="9">
    <source>
        <dbReference type="PROSITE-ProRule" id="PRU01240"/>
    </source>
</evidence>
<dbReference type="Pfam" id="PF02225">
    <property type="entry name" value="PA"/>
    <property type="match status" value="1"/>
</dbReference>
<dbReference type="EMBL" id="MVFC01000017">
    <property type="protein sequence ID" value="OON76643.1"/>
    <property type="molecule type" value="Genomic_DNA"/>
</dbReference>
<evidence type="ECO:0000256" key="1">
    <source>
        <dbReference type="ARBA" id="ARBA00011073"/>
    </source>
</evidence>
<dbReference type="PRINTS" id="PR00723">
    <property type="entry name" value="SUBTILISIN"/>
</dbReference>
<dbReference type="Pfam" id="PF00082">
    <property type="entry name" value="Peptidase_S8"/>
    <property type="match status" value="1"/>
</dbReference>
<dbReference type="InterPro" id="IPR036852">
    <property type="entry name" value="Peptidase_S8/S53_dom_sf"/>
</dbReference>
<keyword evidence="6 9" id="KW-0378">Hydrolase</keyword>
<proteinExistence type="inferred from homology"/>
<dbReference type="Gene3D" id="3.50.30.30">
    <property type="match status" value="1"/>
</dbReference>
<feature type="active site" description="Charge relay system" evidence="8 9">
    <location>
        <position position="466"/>
    </location>
</feature>
<dbReference type="AlphaFoldDB" id="A0A1V4A6B2"/>
<evidence type="ECO:0000256" key="11">
    <source>
        <dbReference type="SAM" id="MobiDB-lite"/>
    </source>
</evidence>
<evidence type="ECO:0000256" key="6">
    <source>
        <dbReference type="ARBA" id="ARBA00022801"/>
    </source>
</evidence>
<evidence type="ECO:0000256" key="2">
    <source>
        <dbReference type="ARBA" id="ARBA00022512"/>
    </source>
</evidence>
<evidence type="ECO:0000256" key="12">
    <source>
        <dbReference type="SAM" id="SignalP"/>
    </source>
</evidence>
<evidence type="ECO:0000256" key="5">
    <source>
        <dbReference type="ARBA" id="ARBA00022729"/>
    </source>
</evidence>
<evidence type="ECO:0000256" key="10">
    <source>
        <dbReference type="RuleBase" id="RU003355"/>
    </source>
</evidence>
<organism evidence="15 16">
    <name type="scientific">Streptomyces tsukubensis</name>
    <dbReference type="NCBI Taxonomy" id="83656"/>
    <lineage>
        <taxon>Bacteria</taxon>
        <taxon>Bacillati</taxon>
        <taxon>Actinomycetota</taxon>
        <taxon>Actinomycetes</taxon>
        <taxon>Kitasatosporales</taxon>
        <taxon>Streptomycetaceae</taxon>
        <taxon>Streptomyces</taxon>
    </lineage>
</organism>
<keyword evidence="3" id="KW-0964">Secreted</keyword>
<evidence type="ECO:0000259" key="14">
    <source>
        <dbReference type="Pfam" id="PF02225"/>
    </source>
</evidence>
<dbReference type="RefSeq" id="WP_077969580.1">
    <property type="nucleotide sequence ID" value="NZ_CP045178.1"/>
</dbReference>
<evidence type="ECO:0000256" key="7">
    <source>
        <dbReference type="ARBA" id="ARBA00022825"/>
    </source>
</evidence>
<dbReference type="InterPro" id="IPR023827">
    <property type="entry name" value="Peptidase_S8_Asp-AS"/>
</dbReference>
<evidence type="ECO:0000256" key="3">
    <source>
        <dbReference type="ARBA" id="ARBA00022525"/>
    </source>
</evidence>
<sequence>MTRTTRGTGWRRATLLPAGLALVLLPTGQFAHAEDAPSQSSAAKTATNNAAHAARTVTLVTGDKVTVTDLGAGKKTVTVERAKGATGAVRSETSGGHVTVIPDEARPYLDAGTLDRRLFDVGELIRQGYADPVGAQAKKGGTTGLPLIVTYKKKNARSAPAPLDGTRKVRSLPSVGGVAVEADKGGAFWSSVTKSDTKNPTATQDTRSAAGAADTFAAGVGKIWLDGKVEADMAESNAQIGTSEAWQAGLTGKGVKVAVLDTGIDADHPDLKGRVSESKSFIEGEETADRNGHGTHTASTVGGSGAASDGKEKGVAPDADLAVGKVLSDAGEGSESQIIAGMEWASKDLDAKVVSMSLGSTEASDGTDPMAQAVNTLSEENDTLFVIAAGNAGTPVSVGSPGAADDALTIGAVDSTDTAAYFTSQGPRLGDNALKPDLSAPGVDILAARSHFVTGEGDYTTMSGTSMATPHVAGVAALLAQKHPDWTWQQLKDGLMSSSEELDASAYALGAGRVSVPDALDARITASGSADLGFYGWPYEDNKPVTKTVSYANSSDSPVTLTLSARGAGAGVVKLADSTLTVPAHSTASTTVTGDGTDAPVGNTSGQILAKEGDKTVAHTVFGLVKEEERYTLTVHVKDRAGAPTAAPVAVQQLTRGADPAPYTVGDSGTLKLRLKPGTYALSSFLDVTGSHGKDSLGMGFLTDPEVTLDKDREVTLDGSKLREVKAEVSKRTETRQLLMEFDRTANGATFGGAVQVPLTYDSIFAAPTTKPKAGTFEYRTVWRLGKPTLEAKADGKKISDARTQYGSADFTGKQKLTLVDAGNGSAAAYEGKNVKGRAVLVHADGTLPGTEIGGNAQTAGAKALFVTDDQPGRLMENFGTEEGESRSLPVATVNAADGATLAKAAARDKKVQLTGATYSPYMYDLSQGHPGSIPAKDLTYKPGKRDLGVVDVKAHAPKATEGGEFRYSITDTFPIGFGFAERVAYPAERTDYVSTGTGQKWHETLTTKGGALEERSGLVTYQGGKEVDLDWFKPVLHPWLGTGLGWGQTRSGNDLQFNTPGWGDSGPDHTGFGDVWNDPSMTQTTEVFADGKSVDKATSSGAYAWDSDPAEKTYKVVTDTTLDPETWRLGTKGHSAWTFRSKETPADRETYLPLLNLGYDVDTDLSGDVKAGKKLTVSLFSEYVVGANDTGKISGGTLKASYDDGKTWKSVSLKKDGSKATWKGKISVPKGAAFISLRASASDNRGGSVEQEIIRAVGVK</sequence>
<evidence type="ECO:0000259" key="13">
    <source>
        <dbReference type="Pfam" id="PF00082"/>
    </source>
</evidence>
<dbReference type="InterPro" id="IPR000209">
    <property type="entry name" value="Peptidase_S8/S53_dom"/>
</dbReference>
<dbReference type="InterPro" id="IPR017296">
    <property type="entry name" value="Peptidase_S8A_SAM-P45"/>
</dbReference>
<dbReference type="STRING" id="83656.B1H18_20130"/>
<keyword evidence="5 12" id="KW-0732">Signal</keyword>
<dbReference type="InterPro" id="IPR003137">
    <property type="entry name" value="PA_domain"/>
</dbReference>